<proteinExistence type="predicted"/>
<keyword evidence="1" id="KW-1133">Transmembrane helix</keyword>
<protein>
    <submittedName>
        <fullName evidence="2">Uncharacterized protein</fullName>
    </submittedName>
</protein>
<sequence>MTTTPSTESDVSQQNYKDNKQFYKKEFVDSTNLLVGIGILLFIILKK</sequence>
<name>A0A6C0IN84_9ZZZZ</name>
<keyword evidence="1" id="KW-0812">Transmembrane</keyword>
<accession>A0A6C0IN84</accession>
<evidence type="ECO:0000313" key="2">
    <source>
        <dbReference type="EMBL" id="QHT94462.1"/>
    </source>
</evidence>
<reference evidence="2" key="1">
    <citation type="journal article" date="2020" name="Nature">
        <title>Giant virus diversity and host interactions through global metagenomics.</title>
        <authorList>
            <person name="Schulz F."/>
            <person name="Roux S."/>
            <person name="Paez-Espino D."/>
            <person name="Jungbluth S."/>
            <person name="Walsh D.A."/>
            <person name="Denef V.J."/>
            <person name="McMahon K.D."/>
            <person name="Konstantinidis K.T."/>
            <person name="Eloe-Fadrosh E.A."/>
            <person name="Kyrpides N.C."/>
            <person name="Woyke T."/>
        </authorList>
    </citation>
    <scope>NUCLEOTIDE SEQUENCE</scope>
    <source>
        <strain evidence="2">GVMAG-M-3300024258-28</strain>
    </source>
</reference>
<organism evidence="2">
    <name type="scientific">viral metagenome</name>
    <dbReference type="NCBI Taxonomy" id="1070528"/>
    <lineage>
        <taxon>unclassified sequences</taxon>
        <taxon>metagenomes</taxon>
        <taxon>organismal metagenomes</taxon>
    </lineage>
</organism>
<dbReference type="AlphaFoldDB" id="A0A6C0IN84"/>
<keyword evidence="1" id="KW-0472">Membrane</keyword>
<evidence type="ECO:0000256" key="1">
    <source>
        <dbReference type="SAM" id="Phobius"/>
    </source>
</evidence>
<feature type="transmembrane region" description="Helical" evidence="1">
    <location>
        <begin position="27"/>
        <end position="45"/>
    </location>
</feature>
<dbReference type="EMBL" id="MN740222">
    <property type="protein sequence ID" value="QHT94462.1"/>
    <property type="molecule type" value="Genomic_DNA"/>
</dbReference>